<name>A0A1S4CUR5_TOBAC</name>
<dbReference type="InterPro" id="IPR001584">
    <property type="entry name" value="Integrase_cat-core"/>
</dbReference>
<gene>
    <name evidence="2" type="primary">LOC107822813</name>
</gene>
<feature type="domain" description="Integrase catalytic" evidence="1">
    <location>
        <begin position="1"/>
        <end position="113"/>
    </location>
</feature>
<dbReference type="InterPro" id="IPR012337">
    <property type="entry name" value="RNaseH-like_sf"/>
</dbReference>
<dbReference type="InterPro" id="IPR052160">
    <property type="entry name" value="Gypsy_RT_Integrase-like"/>
</dbReference>
<dbReference type="OrthoDB" id="1903608at2759"/>
<dbReference type="GO" id="GO:0003676">
    <property type="term" value="F:nucleic acid binding"/>
    <property type="evidence" value="ECO:0007669"/>
    <property type="project" value="InterPro"/>
</dbReference>
<proteinExistence type="predicted"/>
<dbReference type="KEGG" id="nta:107822813"/>
<dbReference type="PaxDb" id="4097-A0A1S4CUR5"/>
<dbReference type="OMA" id="FAYMAVP"/>
<evidence type="ECO:0000259" key="1">
    <source>
        <dbReference type="PROSITE" id="PS50994"/>
    </source>
</evidence>
<dbReference type="GO" id="GO:0015074">
    <property type="term" value="P:DNA integration"/>
    <property type="evidence" value="ECO:0007669"/>
    <property type="project" value="InterPro"/>
</dbReference>
<dbReference type="PROSITE" id="PS50994">
    <property type="entry name" value="INTEGRASE"/>
    <property type="match status" value="1"/>
</dbReference>
<accession>A0A1S4CUR5</accession>
<dbReference type="SUPFAM" id="SSF53098">
    <property type="entry name" value="Ribonuclease H-like"/>
    <property type="match status" value="1"/>
</dbReference>
<dbReference type="AlphaFoldDB" id="A0A1S4CUR5"/>
<sequence>MPLNTILEVDIFDVWGIDFMGPFVGSCGDTYILVAVDYVSKWVEAVALPNNEARSVVAFLKKSIFTRFGAPRAIISDGGSHFCNRAFDSLLSKYGVNHKVTTPYHPQASGQVETPIGMSPYRLVFGKACHLPVELEHKAIWALRKLNLEWDVAANLRVEQLNELDEFRFHAYSSSSLYKDKMKYLHDKYVRGKEFKIGDMVILFNSRLRLFPGKLKSKWSGPFEVVGVTPFGAIDLKNKNGEVFRVNGHRVKHYLGKFDDSHVVALLHLK</sequence>
<dbReference type="RefSeq" id="XP_016504866.1">
    <property type="nucleotide sequence ID" value="XM_016649380.1"/>
</dbReference>
<dbReference type="STRING" id="4097.A0A1S4CUR5"/>
<reference evidence="2" key="1">
    <citation type="submission" date="2025-08" db="UniProtKB">
        <authorList>
            <consortium name="RefSeq"/>
        </authorList>
    </citation>
    <scope>IDENTIFICATION</scope>
</reference>
<evidence type="ECO:0000313" key="2">
    <source>
        <dbReference type="RefSeq" id="XP_016504866.1"/>
    </source>
</evidence>
<dbReference type="SMR" id="A0A1S4CUR5"/>
<protein>
    <recommendedName>
        <fullName evidence="1">Integrase catalytic domain-containing protein</fullName>
    </recommendedName>
</protein>
<dbReference type="Gene3D" id="3.30.420.10">
    <property type="entry name" value="Ribonuclease H-like superfamily/Ribonuclease H"/>
    <property type="match status" value="1"/>
</dbReference>
<organism evidence="2">
    <name type="scientific">Nicotiana tabacum</name>
    <name type="common">Common tobacco</name>
    <dbReference type="NCBI Taxonomy" id="4097"/>
    <lineage>
        <taxon>Eukaryota</taxon>
        <taxon>Viridiplantae</taxon>
        <taxon>Streptophyta</taxon>
        <taxon>Embryophyta</taxon>
        <taxon>Tracheophyta</taxon>
        <taxon>Spermatophyta</taxon>
        <taxon>Magnoliopsida</taxon>
        <taxon>eudicotyledons</taxon>
        <taxon>Gunneridae</taxon>
        <taxon>Pentapetalae</taxon>
        <taxon>asterids</taxon>
        <taxon>lamiids</taxon>
        <taxon>Solanales</taxon>
        <taxon>Solanaceae</taxon>
        <taxon>Nicotianoideae</taxon>
        <taxon>Nicotianeae</taxon>
        <taxon>Nicotiana</taxon>
    </lineage>
</organism>
<dbReference type="PANTHER" id="PTHR47266">
    <property type="entry name" value="ENDONUCLEASE-RELATED"/>
    <property type="match status" value="1"/>
</dbReference>
<dbReference type="Pfam" id="PF00665">
    <property type="entry name" value="rve"/>
    <property type="match status" value="1"/>
</dbReference>
<dbReference type="InterPro" id="IPR036397">
    <property type="entry name" value="RNaseH_sf"/>
</dbReference>